<accession>A0A2X0KMD1</accession>
<evidence type="ECO:0000313" key="3">
    <source>
        <dbReference type="Proteomes" id="UP000249723"/>
    </source>
</evidence>
<dbReference type="OrthoDB" id="2528861at2759"/>
<feature type="compositionally biased region" description="Low complexity" evidence="1">
    <location>
        <begin position="41"/>
        <end position="65"/>
    </location>
</feature>
<dbReference type="Proteomes" id="UP000249723">
    <property type="component" value="Unassembled WGS sequence"/>
</dbReference>
<sequence length="147" mass="15622">MTSNTASPNTVERTSFDTVLARSLLPSIIALSQSAALLHSAPSTTTSDPTSTAASKEAALNAAKSDLGRQASPMYPGATQLRNALATLQTQAQHLEMGDLSIQDQSWIIKELQLKLDQKRDQVKALRDVIPTPQATSTDQAAMDTSS</sequence>
<feature type="region of interest" description="Disordered" evidence="1">
    <location>
        <begin position="41"/>
        <end position="73"/>
    </location>
</feature>
<reference evidence="3" key="1">
    <citation type="submission" date="2016-10" db="EMBL/GenBank/DDBJ databases">
        <authorList>
            <person name="Jeantristanb JTB J.-T."/>
            <person name="Ricardo R."/>
        </authorList>
    </citation>
    <scope>NUCLEOTIDE SEQUENCE [LARGE SCALE GENOMIC DNA]</scope>
</reference>
<dbReference type="AlphaFoldDB" id="A0A2X0KMD1"/>
<evidence type="ECO:0000256" key="1">
    <source>
        <dbReference type="SAM" id="MobiDB-lite"/>
    </source>
</evidence>
<protein>
    <submittedName>
        <fullName evidence="2">BZ3500_MvSof-1268-A1-R1_Chr5-2g07822 protein</fullName>
    </submittedName>
</protein>
<feature type="compositionally biased region" description="Polar residues" evidence="1">
    <location>
        <begin position="133"/>
        <end position="147"/>
    </location>
</feature>
<evidence type="ECO:0000313" key="2">
    <source>
        <dbReference type="EMBL" id="SCZ92386.1"/>
    </source>
</evidence>
<name>A0A2X0KMD1_9BASI</name>
<dbReference type="EMBL" id="FMWP01000018">
    <property type="protein sequence ID" value="SCZ92386.1"/>
    <property type="molecule type" value="Genomic_DNA"/>
</dbReference>
<proteinExistence type="predicted"/>
<feature type="region of interest" description="Disordered" evidence="1">
    <location>
        <begin position="128"/>
        <end position="147"/>
    </location>
</feature>
<keyword evidence="3" id="KW-1185">Reference proteome</keyword>
<gene>
    <name evidence="2" type="ORF">BZ3500_MVSOF-1268-A1-R1_CHR5-2G07822</name>
</gene>
<organism evidence="2 3">
    <name type="scientific">Microbotryum saponariae</name>
    <dbReference type="NCBI Taxonomy" id="289078"/>
    <lineage>
        <taxon>Eukaryota</taxon>
        <taxon>Fungi</taxon>
        <taxon>Dikarya</taxon>
        <taxon>Basidiomycota</taxon>
        <taxon>Pucciniomycotina</taxon>
        <taxon>Microbotryomycetes</taxon>
        <taxon>Microbotryales</taxon>
        <taxon>Microbotryaceae</taxon>
        <taxon>Microbotryum</taxon>
    </lineage>
</organism>